<gene>
    <name evidence="2" type="ORF">HK100_009360</name>
</gene>
<accession>A0AAD5T640</accession>
<dbReference type="InterPro" id="IPR002575">
    <property type="entry name" value="Aminoglycoside_PTrfase"/>
</dbReference>
<evidence type="ECO:0000313" key="2">
    <source>
        <dbReference type="EMBL" id="KAJ3128125.1"/>
    </source>
</evidence>
<dbReference type="InterPro" id="IPR011009">
    <property type="entry name" value="Kinase-like_dom_sf"/>
</dbReference>
<dbReference type="Gene3D" id="3.90.1200.10">
    <property type="match status" value="1"/>
</dbReference>
<evidence type="ECO:0000313" key="3">
    <source>
        <dbReference type="Proteomes" id="UP001211907"/>
    </source>
</evidence>
<sequence length="303" mass="34472">MQLVEESMLKALNNFVYTASTVKIPHLYLFNVQTNTQVIEDIPGVVDLKTTFVSPTANVIFCRSYATSIGHDLGSWLRSFHSWTLAPSQAELRAEIGDNGHMRKLKYLITYDSFIKVLEQFPDILGNHRKTLEDVKDCATKEFKIPASENQGEEWGYIHGDFWTGNVLHPEIYQPEAETGLFIVDWEFAQFGHKAYDIGQMIGDLYERKHFLGVDGALWAIDSFIEGYGPLGEEMAFRVAIHTGVQLITWVTRGPPLHMRQAWATRERVVSLLNIGLIFILKGWGKDKEWFKSSVLAGLFRGN</sequence>
<dbReference type="SUPFAM" id="SSF56112">
    <property type="entry name" value="Protein kinase-like (PK-like)"/>
    <property type="match status" value="1"/>
</dbReference>
<name>A0AAD5T640_9FUNG</name>
<dbReference type="Proteomes" id="UP001211907">
    <property type="component" value="Unassembled WGS sequence"/>
</dbReference>
<organism evidence="2 3">
    <name type="scientific">Physocladia obscura</name>
    <dbReference type="NCBI Taxonomy" id="109957"/>
    <lineage>
        <taxon>Eukaryota</taxon>
        <taxon>Fungi</taxon>
        <taxon>Fungi incertae sedis</taxon>
        <taxon>Chytridiomycota</taxon>
        <taxon>Chytridiomycota incertae sedis</taxon>
        <taxon>Chytridiomycetes</taxon>
        <taxon>Chytridiales</taxon>
        <taxon>Chytriomycetaceae</taxon>
        <taxon>Physocladia</taxon>
    </lineage>
</organism>
<dbReference type="AlphaFoldDB" id="A0AAD5T640"/>
<proteinExistence type="predicted"/>
<protein>
    <recommendedName>
        <fullName evidence="1">Aminoglycoside phosphotransferase domain-containing protein</fullName>
    </recommendedName>
</protein>
<keyword evidence="3" id="KW-1185">Reference proteome</keyword>
<dbReference type="EMBL" id="JADGJH010000479">
    <property type="protein sequence ID" value="KAJ3128125.1"/>
    <property type="molecule type" value="Genomic_DNA"/>
</dbReference>
<evidence type="ECO:0000259" key="1">
    <source>
        <dbReference type="Pfam" id="PF01636"/>
    </source>
</evidence>
<comment type="caution">
    <text evidence="2">The sequence shown here is derived from an EMBL/GenBank/DDBJ whole genome shotgun (WGS) entry which is preliminary data.</text>
</comment>
<feature type="domain" description="Aminoglycoside phosphotransferase" evidence="1">
    <location>
        <begin position="115"/>
        <end position="208"/>
    </location>
</feature>
<dbReference type="Pfam" id="PF01636">
    <property type="entry name" value="APH"/>
    <property type="match status" value="1"/>
</dbReference>
<reference evidence="2" key="1">
    <citation type="submission" date="2020-05" db="EMBL/GenBank/DDBJ databases">
        <title>Phylogenomic resolution of chytrid fungi.</title>
        <authorList>
            <person name="Stajich J.E."/>
            <person name="Amses K."/>
            <person name="Simmons R."/>
            <person name="Seto K."/>
            <person name="Myers J."/>
            <person name="Bonds A."/>
            <person name="Quandt C.A."/>
            <person name="Barry K."/>
            <person name="Liu P."/>
            <person name="Grigoriev I."/>
            <person name="Longcore J.E."/>
            <person name="James T.Y."/>
        </authorList>
    </citation>
    <scope>NUCLEOTIDE SEQUENCE</scope>
    <source>
        <strain evidence="2">JEL0513</strain>
    </source>
</reference>